<evidence type="ECO:0000313" key="2">
    <source>
        <dbReference type="Proteomes" id="UP000606274"/>
    </source>
</evidence>
<reference evidence="1" key="1">
    <citation type="submission" date="2020-08" db="EMBL/GenBank/DDBJ databases">
        <title>Chromosome-level assembly of Southern catfish (Silurus meridionalis) provides insights into visual adaptation to the nocturnal and benthic lifestyles.</title>
        <authorList>
            <person name="Zhang Y."/>
            <person name="Wang D."/>
            <person name="Peng Z."/>
        </authorList>
    </citation>
    <scope>NUCLEOTIDE SEQUENCE</scope>
    <source>
        <strain evidence="1">SWU-2019-XX</strain>
        <tissue evidence="1">Muscle</tissue>
    </source>
</reference>
<dbReference type="EMBL" id="JABFDY010000004">
    <property type="protein sequence ID" value="KAF7707858.1"/>
    <property type="molecule type" value="Genomic_DNA"/>
</dbReference>
<proteinExistence type="predicted"/>
<comment type="caution">
    <text evidence="1">The sequence shown here is derived from an EMBL/GenBank/DDBJ whole genome shotgun (WGS) entry which is preliminary data.</text>
</comment>
<evidence type="ECO:0000313" key="1">
    <source>
        <dbReference type="EMBL" id="KAF7707858.1"/>
    </source>
</evidence>
<keyword evidence="2" id="KW-1185">Reference proteome</keyword>
<gene>
    <name evidence="1" type="ORF">HF521_016915</name>
</gene>
<name>A0A8T0BL99_SILME</name>
<organism evidence="1 2">
    <name type="scientific">Silurus meridionalis</name>
    <name type="common">Southern catfish</name>
    <name type="synonym">Silurus soldatovi meridionalis</name>
    <dbReference type="NCBI Taxonomy" id="175797"/>
    <lineage>
        <taxon>Eukaryota</taxon>
        <taxon>Metazoa</taxon>
        <taxon>Chordata</taxon>
        <taxon>Craniata</taxon>
        <taxon>Vertebrata</taxon>
        <taxon>Euteleostomi</taxon>
        <taxon>Actinopterygii</taxon>
        <taxon>Neopterygii</taxon>
        <taxon>Teleostei</taxon>
        <taxon>Ostariophysi</taxon>
        <taxon>Siluriformes</taxon>
        <taxon>Siluridae</taxon>
        <taxon>Silurus</taxon>
    </lineage>
</organism>
<protein>
    <submittedName>
        <fullName evidence="1">Uncharacterized protein</fullName>
    </submittedName>
</protein>
<sequence>MVVPRNLNDSTAAIVLFMMVEKQKVEEQKLRSRRWRSRRWRIKKNRLKSFGLLETLENTVTLLLRNLDCTVDDGPVGSVPEIWDCPHCTGHDEERTLKRLLVCDIFIS</sequence>
<accession>A0A8T0BL99</accession>
<dbReference type="Proteomes" id="UP000606274">
    <property type="component" value="Unassembled WGS sequence"/>
</dbReference>
<dbReference type="AlphaFoldDB" id="A0A8T0BL99"/>